<protein>
    <submittedName>
        <fullName evidence="1">Uncharacterized protein</fullName>
    </submittedName>
</protein>
<organism evidence="1 2">
    <name type="scientific">Hungatella hathewayi</name>
    <dbReference type="NCBI Taxonomy" id="154046"/>
    <lineage>
        <taxon>Bacteria</taxon>
        <taxon>Bacillati</taxon>
        <taxon>Bacillota</taxon>
        <taxon>Clostridia</taxon>
        <taxon>Lachnospirales</taxon>
        <taxon>Lachnospiraceae</taxon>
        <taxon>Hungatella</taxon>
    </lineage>
</organism>
<reference evidence="1 2" key="1">
    <citation type="submission" date="2018-08" db="EMBL/GenBank/DDBJ databases">
        <title>A genome reference for cultivated species of the human gut microbiota.</title>
        <authorList>
            <person name="Zou Y."/>
            <person name="Xue W."/>
            <person name="Luo G."/>
        </authorList>
    </citation>
    <scope>NUCLEOTIDE SEQUENCE [LARGE SCALE GENOMIC DNA]</scope>
    <source>
        <strain evidence="1 2">AF19-21</strain>
    </source>
</reference>
<proteinExistence type="predicted"/>
<name>A0A3E2WET4_9FIRM</name>
<dbReference type="EMBL" id="QVIA01000034">
    <property type="protein sequence ID" value="RGC24858.1"/>
    <property type="molecule type" value="Genomic_DNA"/>
</dbReference>
<dbReference type="RefSeq" id="WP_117441282.1">
    <property type="nucleotide sequence ID" value="NZ_QVIA01000034.1"/>
</dbReference>
<evidence type="ECO:0000313" key="1">
    <source>
        <dbReference type="EMBL" id="RGC24858.1"/>
    </source>
</evidence>
<comment type="caution">
    <text evidence="1">The sequence shown here is derived from an EMBL/GenBank/DDBJ whole genome shotgun (WGS) entry which is preliminary data.</text>
</comment>
<accession>A0A3E2WET4</accession>
<dbReference type="Proteomes" id="UP000261111">
    <property type="component" value="Unassembled WGS sequence"/>
</dbReference>
<sequence>MGNEIDRLEIVVEAEASKANRNLAKMEKRITNIANALDKLGALSGALGNVGNVDFGEYEKASKNIDELLGKSKKSHNTDATPRINKADIKYAAKTAEELQKKFKDVGKNIDFSGMNSTELQKQIKSMESALDRMYDNQEKRQAIEGEKIPGKSWVSQQYDIAKVSNQLEIAREALKKYNSEAAKMYKFTIDRNQSVSSMEEVPKVAKISQDSMNYDPEAMRMVFGEGAEKIRNFNDLMKQFKGTAQSAGNAINEFEGSMDSAKVNTYEAQIKRLKQELAELANKGFSQYDPEYDSVAKNLQEVIYAKKAYDKELKSSIQAENESAKSTNNTANTLKNLKSVLSGASRLFSSIASGAIKAYKGVVTFCRGAKTITKALASPIATLGKLKNALLGVQKQSGRKFGVPQMIGMSLLYSSVFGMISGIKQAISDGTKNLVQYSNEYNKSISSIVSALLYLKNAWAAAFAPIVNVVGPYIQSFINMIASALNAVGKFMAALTGKGFVVQAKKVFQDYGASLDKTSGGLDDANKSAKELQRTILGFDELNVLNAPNNDSGNSGSGGGDGIELTPSDMFETVPVTGAVADFAKRLREAFLKEDWEGLGDLIAEGLNKGLRKIYDAINWNNVGSQITKFADGFTRTFNRVIENRGLWDTLGRTIGTGINTAVKTANLFIGDGGINFKAIGTGISTGLRGAINEIPWTELGNLLGNWFMVPWKILNGFVTDMSRKNDLGLTGWAELGKGLGRALKGVFEKIDFDTIADTFVKGFNGIFEVLKNFNAEKPFEGLGKKISDGLNKIIRGIDPGEAGKAISDFVTGVLGVLVDVAEQTDWEMFGRKLGELLSNIDWKTILGQVFTIISEVLGGLIEGLSQTTGGKVALFMAGLAVAFKGASVLASIGEFVGKVKTGYGALGSIFGKTASSAASSVSGMGTAANTAGGTLASFGGKLGALVGKFSSSAVWTAFFHENLRQLNETSGITTEAYTGMTAALGELNKKGEITDSQFNDFYGTLMAAKDKGVNFEDAMIYIRDELDKSGVSADEFEKILNDVLDRLGTSVPRKSKIIGHGFGNGAKEGIEQSSSKAEGAAKESAQNIAGAFSSELEINSPSRVFRKFGINTIDGFNDGFTSKSSSAEQKVRSLGESIKKSMDGTLKGLSENTRDIISGIQDKFRNAEGSASSSAKNILQAFSNLHIPLPHLSVSFSSLKVGNTSIPIPSFRVNWYAKGGFPNTGELFVANEKGPEMLGKMGNKNTVANNRQITDGIAAAVGPAVYNAVTSALSSSGNGQGGDLYLTLEIGGEKLVKKIVKDYNNMKQSDPKFGFIY</sequence>
<evidence type="ECO:0000313" key="2">
    <source>
        <dbReference type="Proteomes" id="UP000261111"/>
    </source>
</evidence>
<gene>
    <name evidence="1" type="ORF">DWX41_20835</name>
</gene>